<dbReference type="Proteomes" id="UP000265703">
    <property type="component" value="Unassembled WGS sequence"/>
</dbReference>
<accession>A0A397SHN6</accession>
<evidence type="ECO:0000313" key="2">
    <source>
        <dbReference type="Proteomes" id="UP000265703"/>
    </source>
</evidence>
<evidence type="ECO:0000313" key="1">
    <source>
        <dbReference type="EMBL" id="RIA85780.1"/>
    </source>
</evidence>
<proteinExistence type="predicted"/>
<dbReference type="EMBL" id="QKYT01000405">
    <property type="protein sequence ID" value="RIA85780.1"/>
    <property type="molecule type" value="Genomic_DNA"/>
</dbReference>
<organism evidence="1 2">
    <name type="scientific">Glomus cerebriforme</name>
    <dbReference type="NCBI Taxonomy" id="658196"/>
    <lineage>
        <taxon>Eukaryota</taxon>
        <taxon>Fungi</taxon>
        <taxon>Fungi incertae sedis</taxon>
        <taxon>Mucoromycota</taxon>
        <taxon>Glomeromycotina</taxon>
        <taxon>Glomeromycetes</taxon>
        <taxon>Glomerales</taxon>
        <taxon>Glomeraceae</taxon>
        <taxon>Glomus</taxon>
    </lineage>
</organism>
<name>A0A397SHN6_9GLOM</name>
<sequence>MVILSKMILLPTENSNYIMNYQLCFIFLFVKKIKTILLRMKMKIILYVKHFLNVAIGNLLKD</sequence>
<dbReference type="AlphaFoldDB" id="A0A397SHN6"/>
<comment type="caution">
    <text evidence="1">The sequence shown here is derived from an EMBL/GenBank/DDBJ whole genome shotgun (WGS) entry which is preliminary data.</text>
</comment>
<gene>
    <name evidence="1" type="ORF">C1645_781198</name>
</gene>
<reference evidence="1 2" key="1">
    <citation type="submission" date="2018-06" db="EMBL/GenBank/DDBJ databases">
        <title>Comparative genomics reveals the genomic features of Rhizophagus irregularis, R. cerebriforme, R. diaphanum and Gigaspora rosea, and their symbiotic lifestyle signature.</title>
        <authorList>
            <person name="Morin E."/>
            <person name="San Clemente H."/>
            <person name="Chen E.C.H."/>
            <person name="De La Providencia I."/>
            <person name="Hainaut M."/>
            <person name="Kuo A."/>
            <person name="Kohler A."/>
            <person name="Murat C."/>
            <person name="Tang N."/>
            <person name="Roy S."/>
            <person name="Loubradou J."/>
            <person name="Henrissat B."/>
            <person name="Grigoriev I.V."/>
            <person name="Corradi N."/>
            <person name="Roux C."/>
            <person name="Martin F.M."/>
        </authorList>
    </citation>
    <scope>NUCLEOTIDE SEQUENCE [LARGE SCALE GENOMIC DNA]</scope>
    <source>
        <strain evidence="1 2">DAOM 227022</strain>
    </source>
</reference>
<keyword evidence="2" id="KW-1185">Reference proteome</keyword>
<protein>
    <submittedName>
        <fullName evidence="1">Uncharacterized protein</fullName>
    </submittedName>
</protein>